<feature type="domain" description="RNase H type-1" evidence="12">
    <location>
        <begin position="64"/>
        <end position="202"/>
    </location>
</feature>
<dbReference type="PROSITE" id="PS50879">
    <property type="entry name" value="RNASE_H_1"/>
    <property type="match status" value="1"/>
</dbReference>
<keyword evidence="8" id="KW-0479">Metal-binding</keyword>
<evidence type="ECO:0000256" key="7">
    <source>
        <dbReference type="ARBA" id="ARBA00022722"/>
    </source>
</evidence>
<keyword evidence="11" id="KW-0460">Magnesium</keyword>
<dbReference type="InterPro" id="IPR002156">
    <property type="entry name" value="RNaseH_domain"/>
</dbReference>
<dbReference type="PANTHER" id="PTHR10642">
    <property type="entry name" value="RIBONUCLEASE H1"/>
    <property type="match status" value="1"/>
</dbReference>
<dbReference type="Gene3D" id="3.40.970.10">
    <property type="entry name" value="Ribonuclease H1, N-terminal domain"/>
    <property type="match status" value="1"/>
</dbReference>
<evidence type="ECO:0000259" key="12">
    <source>
        <dbReference type="PROSITE" id="PS50879"/>
    </source>
</evidence>
<dbReference type="Pfam" id="PF00075">
    <property type="entry name" value="RNase_H"/>
    <property type="match status" value="1"/>
</dbReference>
<comment type="catalytic activity">
    <reaction evidence="1">
        <text>Endonucleolytic cleavage to 5'-phosphomonoester.</text>
        <dbReference type="EC" id="3.1.26.4"/>
    </reaction>
</comment>
<dbReference type="InterPro" id="IPR050092">
    <property type="entry name" value="RNase_H"/>
</dbReference>
<dbReference type="STRING" id="39950.BCB69_01930"/>
<dbReference type="CDD" id="cd09277">
    <property type="entry name" value="RNase_HI_bacteria_like"/>
    <property type="match status" value="1"/>
</dbReference>
<comment type="cofactor">
    <cofactor evidence="2">
        <name>Mg(2+)</name>
        <dbReference type="ChEBI" id="CHEBI:18420"/>
    </cofactor>
</comment>
<evidence type="ECO:0000313" key="14">
    <source>
        <dbReference type="Proteomes" id="UP000094757"/>
    </source>
</evidence>
<evidence type="ECO:0000256" key="10">
    <source>
        <dbReference type="ARBA" id="ARBA00022801"/>
    </source>
</evidence>
<sequence length="205" mass="23581">MKKKSWYAVRQGRKTGLYTTWEECKKQVIGYPNASYKGFYTKEEATAFLQEAANSVKECNAPISSECVVAYVDGSYIPSMPEFFAFGCVILFRGKIEKYADKIKNKELALMRNVAGEIHGAMFAMKYCITHQIKEMDIYYDYAGIEKWCIGEWKTNKNGTKALKAYYDSIKENLTIRFHKVISHTGVKYNEMADQLAKEALCRKK</sequence>
<evidence type="ECO:0000313" key="13">
    <source>
        <dbReference type="EMBL" id="AOH38843.1"/>
    </source>
</evidence>
<dbReference type="AlphaFoldDB" id="A0A1B3WCZ4"/>
<evidence type="ECO:0000256" key="1">
    <source>
        <dbReference type="ARBA" id="ARBA00000077"/>
    </source>
</evidence>
<dbReference type="InterPro" id="IPR012337">
    <property type="entry name" value="RNaseH-like_sf"/>
</dbReference>
<name>A0A1B3WCZ4_9FIRM</name>
<dbReference type="InterPro" id="IPR036397">
    <property type="entry name" value="RNaseH_sf"/>
</dbReference>
<dbReference type="GO" id="GO:0003676">
    <property type="term" value="F:nucleic acid binding"/>
    <property type="evidence" value="ECO:0007669"/>
    <property type="project" value="InterPro"/>
</dbReference>
<dbReference type="SUPFAM" id="SSF53098">
    <property type="entry name" value="Ribonuclease H-like"/>
    <property type="match status" value="1"/>
</dbReference>
<dbReference type="InterPro" id="IPR009027">
    <property type="entry name" value="Ribosomal_bL9/RNase_H1_N"/>
</dbReference>
<dbReference type="RefSeq" id="WP_069176859.1">
    <property type="nucleotide sequence ID" value="NZ_CP017037.1"/>
</dbReference>
<accession>A0A1B3WCZ4</accession>
<dbReference type="PANTHER" id="PTHR10642:SF26">
    <property type="entry name" value="RIBONUCLEASE H1"/>
    <property type="match status" value="1"/>
</dbReference>
<reference evidence="14" key="1">
    <citation type="submission" date="2016-08" db="EMBL/GenBank/DDBJ databases">
        <authorList>
            <person name="Holder M.E."/>
            <person name="Ajami N.J."/>
            <person name="Petrosino J.F."/>
        </authorList>
    </citation>
    <scope>NUCLEOTIDE SEQUENCE [LARGE SCALE GENOMIC DNA]</scope>
    <source>
        <strain evidence="14">F0677</strain>
    </source>
</reference>
<evidence type="ECO:0000256" key="6">
    <source>
        <dbReference type="ARBA" id="ARBA00017721"/>
    </source>
</evidence>
<dbReference type="EC" id="3.1.26.4" evidence="5"/>
<organism evidence="13 14">
    <name type="scientific">Dialister pneumosintes</name>
    <dbReference type="NCBI Taxonomy" id="39950"/>
    <lineage>
        <taxon>Bacteria</taxon>
        <taxon>Bacillati</taxon>
        <taxon>Bacillota</taxon>
        <taxon>Negativicutes</taxon>
        <taxon>Veillonellales</taxon>
        <taxon>Veillonellaceae</taxon>
        <taxon>Dialister</taxon>
    </lineage>
</organism>
<keyword evidence="7" id="KW-0540">Nuclease</keyword>
<dbReference type="Proteomes" id="UP000094757">
    <property type="component" value="Chromosome"/>
</dbReference>
<comment type="function">
    <text evidence="3">Endonuclease that specifically degrades the RNA of RNA-DNA hybrids.</text>
</comment>
<dbReference type="GO" id="GO:0043137">
    <property type="term" value="P:DNA replication, removal of RNA primer"/>
    <property type="evidence" value="ECO:0007669"/>
    <property type="project" value="TreeGrafter"/>
</dbReference>
<evidence type="ECO:0000256" key="11">
    <source>
        <dbReference type="ARBA" id="ARBA00022842"/>
    </source>
</evidence>
<keyword evidence="9" id="KW-0255">Endonuclease</keyword>
<proteinExistence type="inferred from homology"/>
<dbReference type="GO" id="GO:0046872">
    <property type="term" value="F:metal ion binding"/>
    <property type="evidence" value="ECO:0007669"/>
    <property type="project" value="UniProtKB-KW"/>
</dbReference>
<dbReference type="InterPro" id="IPR037056">
    <property type="entry name" value="RNase_H1_N_sf"/>
</dbReference>
<comment type="similarity">
    <text evidence="4">Belongs to the RNase H family.</text>
</comment>
<dbReference type="Gene3D" id="3.30.420.10">
    <property type="entry name" value="Ribonuclease H-like superfamily/Ribonuclease H"/>
    <property type="match status" value="1"/>
</dbReference>
<gene>
    <name evidence="13" type="ORF">BCB69_01930</name>
</gene>
<evidence type="ECO:0000256" key="5">
    <source>
        <dbReference type="ARBA" id="ARBA00012180"/>
    </source>
</evidence>
<dbReference type="InterPro" id="IPR011320">
    <property type="entry name" value="RNase_H1_N"/>
</dbReference>
<keyword evidence="10" id="KW-0378">Hydrolase</keyword>
<protein>
    <recommendedName>
        <fullName evidence="6">Ribonuclease H</fullName>
        <ecNumber evidence="5">3.1.26.4</ecNumber>
    </recommendedName>
</protein>
<dbReference type="EMBL" id="CP017037">
    <property type="protein sequence ID" value="AOH38843.1"/>
    <property type="molecule type" value="Genomic_DNA"/>
</dbReference>
<evidence type="ECO:0000256" key="8">
    <source>
        <dbReference type="ARBA" id="ARBA00022723"/>
    </source>
</evidence>
<dbReference type="GO" id="GO:0004523">
    <property type="term" value="F:RNA-DNA hybrid ribonuclease activity"/>
    <property type="evidence" value="ECO:0007669"/>
    <property type="project" value="UniProtKB-EC"/>
</dbReference>
<dbReference type="FunFam" id="3.40.970.10:FF:000002">
    <property type="entry name" value="Ribonuclease H"/>
    <property type="match status" value="1"/>
</dbReference>
<evidence type="ECO:0000256" key="3">
    <source>
        <dbReference type="ARBA" id="ARBA00004065"/>
    </source>
</evidence>
<dbReference type="Pfam" id="PF01693">
    <property type="entry name" value="Cauli_VI"/>
    <property type="match status" value="1"/>
</dbReference>
<evidence type="ECO:0000256" key="2">
    <source>
        <dbReference type="ARBA" id="ARBA00001946"/>
    </source>
</evidence>
<evidence type="ECO:0000256" key="4">
    <source>
        <dbReference type="ARBA" id="ARBA00005300"/>
    </source>
</evidence>
<evidence type="ECO:0000256" key="9">
    <source>
        <dbReference type="ARBA" id="ARBA00022759"/>
    </source>
</evidence>
<dbReference type="SUPFAM" id="SSF55658">
    <property type="entry name" value="L9 N-domain-like"/>
    <property type="match status" value="1"/>
</dbReference>
<dbReference type="KEGG" id="dpn:BCB69_01930"/>